<dbReference type="SUPFAM" id="SSF111369">
    <property type="entry name" value="HlyD-like secretion proteins"/>
    <property type="match status" value="1"/>
</dbReference>
<dbReference type="EMBL" id="CP042912">
    <property type="protein sequence ID" value="QEG24444.1"/>
    <property type="molecule type" value="Genomic_DNA"/>
</dbReference>
<feature type="region of interest" description="Disordered" evidence="4">
    <location>
        <begin position="554"/>
        <end position="611"/>
    </location>
</feature>
<dbReference type="GO" id="GO:0030313">
    <property type="term" value="C:cell envelope"/>
    <property type="evidence" value="ECO:0007669"/>
    <property type="project" value="UniProtKB-SubCell"/>
</dbReference>
<evidence type="ECO:0000256" key="5">
    <source>
        <dbReference type="SAM" id="Phobius"/>
    </source>
</evidence>
<dbReference type="InterPro" id="IPR018247">
    <property type="entry name" value="EF_Hand_1_Ca_BS"/>
</dbReference>
<evidence type="ECO:0000256" key="1">
    <source>
        <dbReference type="ARBA" id="ARBA00004196"/>
    </source>
</evidence>
<gene>
    <name evidence="7" type="ORF">MFFC18_43640</name>
</gene>
<dbReference type="AlphaFoldDB" id="A0A5B9PDT4"/>
<organism evidence="7 8">
    <name type="scientific">Mariniblastus fucicola</name>
    <dbReference type="NCBI Taxonomy" id="980251"/>
    <lineage>
        <taxon>Bacteria</taxon>
        <taxon>Pseudomonadati</taxon>
        <taxon>Planctomycetota</taxon>
        <taxon>Planctomycetia</taxon>
        <taxon>Pirellulales</taxon>
        <taxon>Pirellulaceae</taxon>
        <taxon>Mariniblastus</taxon>
    </lineage>
</organism>
<keyword evidence="2 3" id="KW-0175">Coiled coil</keyword>
<comment type="subcellular location">
    <subcellularLocation>
        <location evidence="1">Cell envelope</location>
    </subcellularLocation>
</comment>
<feature type="domain" description="EF-hand" evidence="6">
    <location>
        <begin position="563"/>
        <end position="585"/>
    </location>
</feature>
<dbReference type="InterPro" id="IPR058636">
    <property type="entry name" value="Beta-barrel_YknX"/>
</dbReference>
<evidence type="ECO:0000313" key="8">
    <source>
        <dbReference type="Proteomes" id="UP000322214"/>
    </source>
</evidence>
<dbReference type="Gene3D" id="2.40.50.100">
    <property type="match status" value="1"/>
</dbReference>
<dbReference type="Gene3D" id="2.40.420.20">
    <property type="match status" value="1"/>
</dbReference>
<dbReference type="GO" id="GO:0005509">
    <property type="term" value="F:calcium ion binding"/>
    <property type="evidence" value="ECO:0007669"/>
    <property type="project" value="InterPro"/>
</dbReference>
<dbReference type="Gene3D" id="1.10.287.470">
    <property type="entry name" value="Helix hairpin bin"/>
    <property type="match status" value="1"/>
</dbReference>
<dbReference type="RefSeq" id="WP_075083976.1">
    <property type="nucleotide sequence ID" value="NZ_CP042912.1"/>
</dbReference>
<dbReference type="Pfam" id="PF13202">
    <property type="entry name" value="EF-hand_5"/>
    <property type="match status" value="2"/>
</dbReference>
<dbReference type="PROSITE" id="PS50222">
    <property type="entry name" value="EF_HAND_2"/>
    <property type="match status" value="2"/>
</dbReference>
<name>A0A5B9PDT4_9BACT</name>
<dbReference type="InterPro" id="IPR050465">
    <property type="entry name" value="UPF0194_transport"/>
</dbReference>
<feature type="region of interest" description="Disordered" evidence="4">
    <location>
        <begin position="493"/>
        <end position="526"/>
    </location>
</feature>
<dbReference type="PANTHER" id="PTHR32347:SF23">
    <property type="entry name" value="BLL5650 PROTEIN"/>
    <property type="match status" value="1"/>
</dbReference>
<dbReference type="Gene3D" id="2.40.30.170">
    <property type="match status" value="1"/>
</dbReference>
<dbReference type="Pfam" id="PF25990">
    <property type="entry name" value="Beta-barrel_YknX"/>
    <property type="match status" value="1"/>
</dbReference>
<dbReference type="Gene3D" id="1.10.238.10">
    <property type="entry name" value="EF-hand"/>
    <property type="match status" value="1"/>
</dbReference>
<dbReference type="Proteomes" id="UP000322214">
    <property type="component" value="Chromosome"/>
</dbReference>
<accession>A0A5B9PDT4</accession>
<sequence length="611" mass="66230">MNRQRTHRRGVVSSVLLVGAAICAIIGAIAWFYFNTGSSTPNLNLMTAKVERGSFVAKVLDQGEVQSSENVEIRCEVRARNGQLTVISLVTEGTKVEAGDFLVRLDSTAFEQERESQRIAVANAKANVIQADANLKTAQTTLKEFEEGTYKAQVQDIVNQITDAEGLIKTSESELLQSEDVLKNSMELQAKGFITSRQLESDQFAVDRAKLALKRNKNILDLAKQNLTVLEKYTLEKETVQLKSNIEAALVKLESEKDALRVQERQMAEIEEMITKCEVVVPEGVSGQVVYAKEQRGRGGDEWILEEGANVRESQVLIRLPDTTKMEVKALVNEQNITQIETGMPCSIKVDALTDKTLKGVVTKVNAYAESAGWGGSSVRKYAVKVRIFDPPEALKPGMNASVSIQTKYQEDALMVPIQTIYGVQERQFCLAKVGERYETREIKIGGNNSQMALVLEGLEEGEELVMNPGAQKDLMELPEVKLDKRIDIPEEEAKRAADDAAKAAPEKEATGGPPGGQGGAPDPTAIADRVMQRSDTNGDGKLDKTEIANLDDRSKSWAGTADKNGDGDISKEEVVNAMKKVMKSFGGGRPGGGGRQGGGGGGRPGGGGGR</sequence>
<dbReference type="SUPFAM" id="SSF47473">
    <property type="entry name" value="EF-hand"/>
    <property type="match status" value="1"/>
</dbReference>
<feature type="compositionally biased region" description="Gly residues" evidence="4">
    <location>
        <begin position="586"/>
        <end position="611"/>
    </location>
</feature>
<dbReference type="InterPro" id="IPR011992">
    <property type="entry name" value="EF-hand-dom_pair"/>
</dbReference>
<feature type="domain" description="EF-hand" evidence="6">
    <location>
        <begin position="523"/>
        <end position="558"/>
    </location>
</feature>
<dbReference type="PROSITE" id="PS00018">
    <property type="entry name" value="EF_HAND_1"/>
    <property type="match status" value="2"/>
</dbReference>
<dbReference type="STRING" id="980251.GCA_001642875_01205"/>
<evidence type="ECO:0000256" key="4">
    <source>
        <dbReference type="SAM" id="MobiDB-lite"/>
    </source>
</evidence>
<dbReference type="OrthoDB" id="259669at2"/>
<keyword evidence="5" id="KW-1133">Transmembrane helix</keyword>
<feature type="compositionally biased region" description="Basic and acidic residues" evidence="4">
    <location>
        <begin position="564"/>
        <end position="575"/>
    </location>
</feature>
<dbReference type="KEGG" id="mff:MFFC18_43640"/>
<reference evidence="7 8" key="1">
    <citation type="submission" date="2019-08" db="EMBL/GenBank/DDBJ databases">
        <title>Deep-cultivation of Planctomycetes and their phenomic and genomic characterization uncovers novel biology.</title>
        <authorList>
            <person name="Wiegand S."/>
            <person name="Jogler M."/>
            <person name="Boedeker C."/>
            <person name="Pinto D."/>
            <person name="Vollmers J."/>
            <person name="Rivas-Marin E."/>
            <person name="Kohn T."/>
            <person name="Peeters S.H."/>
            <person name="Heuer A."/>
            <person name="Rast P."/>
            <person name="Oberbeckmann S."/>
            <person name="Bunk B."/>
            <person name="Jeske O."/>
            <person name="Meyerdierks A."/>
            <person name="Storesund J.E."/>
            <person name="Kallscheuer N."/>
            <person name="Luecker S."/>
            <person name="Lage O.M."/>
            <person name="Pohl T."/>
            <person name="Merkel B.J."/>
            <person name="Hornburger P."/>
            <person name="Mueller R.-W."/>
            <person name="Bruemmer F."/>
            <person name="Labrenz M."/>
            <person name="Spormann A.M."/>
            <person name="Op den Camp H."/>
            <person name="Overmann J."/>
            <person name="Amann R."/>
            <person name="Jetten M.S.M."/>
            <person name="Mascher T."/>
            <person name="Medema M.H."/>
            <person name="Devos D.P."/>
            <person name="Kaster A.-K."/>
            <person name="Ovreas L."/>
            <person name="Rohde M."/>
            <person name="Galperin M.Y."/>
            <person name="Jogler C."/>
        </authorList>
    </citation>
    <scope>NUCLEOTIDE SEQUENCE [LARGE SCALE GENOMIC DNA]</scope>
    <source>
        <strain evidence="7 8">FC18</strain>
    </source>
</reference>
<evidence type="ECO:0000313" key="7">
    <source>
        <dbReference type="EMBL" id="QEG24444.1"/>
    </source>
</evidence>
<feature type="coiled-coil region" evidence="3">
    <location>
        <begin position="243"/>
        <end position="273"/>
    </location>
</feature>
<evidence type="ECO:0000256" key="3">
    <source>
        <dbReference type="SAM" id="Coils"/>
    </source>
</evidence>
<evidence type="ECO:0000259" key="6">
    <source>
        <dbReference type="PROSITE" id="PS50222"/>
    </source>
</evidence>
<keyword evidence="8" id="KW-1185">Reference proteome</keyword>
<dbReference type="PANTHER" id="PTHR32347">
    <property type="entry name" value="EFFLUX SYSTEM COMPONENT YKNX-RELATED"/>
    <property type="match status" value="1"/>
</dbReference>
<evidence type="ECO:0000256" key="2">
    <source>
        <dbReference type="ARBA" id="ARBA00023054"/>
    </source>
</evidence>
<feature type="transmembrane region" description="Helical" evidence="5">
    <location>
        <begin position="12"/>
        <end position="34"/>
    </location>
</feature>
<dbReference type="InterPro" id="IPR002048">
    <property type="entry name" value="EF_hand_dom"/>
</dbReference>
<keyword evidence="5" id="KW-0472">Membrane</keyword>
<keyword evidence="5" id="KW-0812">Transmembrane</keyword>
<feature type="compositionally biased region" description="Basic and acidic residues" evidence="4">
    <location>
        <begin position="493"/>
        <end position="510"/>
    </location>
</feature>
<protein>
    <submittedName>
        <fullName evidence="7">Macrolide transporter subunit MacA</fullName>
    </submittedName>
</protein>
<proteinExistence type="predicted"/>